<dbReference type="AlphaFoldDB" id="A0A7W7WBF4"/>
<keyword evidence="3" id="KW-1185">Reference proteome</keyword>
<evidence type="ECO:0000256" key="1">
    <source>
        <dbReference type="SAM" id="MobiDB-lite"/>
    </source>
</evidence>
<accession>A0A7W7WBF4</accession>
<proteinExistence type="predicted"/>
<feature type="region of interest" description="Disordered" evidence="1">
    <location>
        <begin position="140"/>
        <end position="184"/>
    </location>
</feature>
<dbReference type="EMBL" id="JACHJU010000002">
    <property type="protein sequence ID" value="MBB4940936.1"/>
    <property type="molecule type" value="Genomic_DNA"/>
</dbReference>
<evidence type="ECO:0000313" key="3">
    <source>
        <dbReference type="Proteomes" id="UP000534286"/>
    </source>
</evidence>
<evidence type="ECO:0000313" key="2">
    <source>
        <dbReference type="EMBL" id="MBB4940936.1"/>
    </source>
</evidence>
<feature type="compositionally biased region" description="Low complexity" evidence="1">
    <location>
        <begin position="107"/>
        <end position="125"/>
    </location>
</feature>
<dbReference type="RefSeq" id="WP_184757062.1">
    <property type="nucleotide sequence ID" value="NZ_BAABEK010000004.1"/>
</dbReference>
<sequence>MARELPGYVAVVQERAWRALADREAGRDQARRTRQAELGRLRDAGRISAYRFGQAWPMTWHDDEDEDGEDDRWIEPMRVAGAGVISGAAAVVTWINRREFDRWDFTGAPAAHAGGRRPGTAGAAARRLRTRRAWSFTSTAYRSSTVTGTTQTPASGGPACPRRSLRRPAPSFPEPAGSIHRRLS</sequence>
<gene>
    <name evidence="2" type="ORF">FHR32_005313</name>
</gene>
<organism evidence="2 3">
    <name type="scientific">Streptosporangium album</name>
    <dbReference type="NCBI Taxonomy" id="47479"/>
    <lineage>
        <taxon>Bacteria</taxon>
        <taxon>Bacillati</taxon>
        <taxon>Actinomycetota</taxon>
        <taxon>Actinomycetes</taxon>
        <taxon>Streptosporangiales</taxon>
        <taxon>Streptosporangiaceae</taxon>
        <taxon>Streptosporangium</taxon>
    </lineage>
</organism>
<feature type="region of interest" description="Disordered" evidence="1">
    <location>
        <begin position="107"/>
        <end position="126"/>
    </location>
</feature>
<comment type="caution">
    <text evidence="2">The sequence shown here is derived from an EMBL/GenBank/DDBJ whole genome shotgun (WGS) entry which is preliminary data.</text>
</comment>
<dbReference type="Proteomes" id="UP000534286">
    <property type="component" value="Unassembled WGS sequence"/>
</dbReference>
<reference evidence="2 3" key="1">
    <citation type="submission" date="2020-08" db="EMBL/GenBank/DDBJ databases">
        <title>Sequencing the genomes of 1000 actinobacteria strains.</title>
        <authorList>
            <person name="Klenk H.-P."/>
        </authorList>
    </citation>
    <scope>NUCLEOTIDE SEQUENCE [LARGE SCALE GENOMIC DNA]</scope>
    <source>
        <strain evidence="2 3">DSM 43023</strain>
    </source>
</reference>
<name>A0A7W7WBF4_9ACTN</name>
<protein>
    <submittedName>
        <fullName evidence="2">Uncharacterized protein</fullName>
    </submittedName>
</protein>
<feature type="compositionally biased region" description="Polar residues" evidence="1">
    <location>
        <begin position="140"/>
        <end position="154"/>
    </location>
</feature>